<keyword evidence="9" id="KW-1015">Disulfide bond</keyword>
<dbReference type="PANTHER" id="PTHR15001">
    <property type="entry name" value="BETA-DEFENSIN 123-RELATED"/>
    <property type="match status" value="1"/>
</dbReference>
<dbReference type="OMA" id="NCRSVCR"/>
<dbReference type="InterPro" id="IPR050544">
    <property type="entry name" value="Beta-defensin"/>
</dbReference>
<reference evidence="12" key="2">
    <citation type="submission" date="2025-09" db="UniProtKB">
        <authorList>
            <consortium name="Ensembl"/>
        </authorList>
    </citation>
    <scope>IDENTIFICATION</scope>
</reference>
<keyword evidence="13" id="KW-1185">Reference proteome</keyword>
<keyword evidence="5" id="KW-0929">Antimicrobial</keyword>
<evidence type="ECO:0000256" key="1">
    <source>
        <dbReference type="ARBA" id="ARBA00002878"/>
    </source>
</evidence>
<feature type="signal peptide" evidence="11">
    <location>
        <begin position="1"/>
        <end position="20"/>
    </location>
</feature>
<comment type="function">
    <text evidence="1">Has antibacterial activity.</text>
</comment>
<protein>
    <recommendedName>
        <fullName evidence="14">Beta-defensin</fullName>
    </recommendedName>
</protein>
<evidence type="ECO:0000256" key="6">
    <source>
        <dbReference type="ARBA" id="ARBA00022729"/>
    </source>
</evidence>
<evidence type="ECO:0000313" key="13">
    <source>
        <dbReference type="Proteomes" id="UP000694381"/>
    </source>
</evidence>
<dbReference type="GO" id="GO:0005576">
    <property type="term" value="C:extracellular region"/>
    <property type="evidence" value="ECO:0007669"/>
    <property type="project" value="UniProtKB-SubCell"/>
</dbReference>
<keyword evidence="8" id="KW-0044">Antibiotic</keyword>
<feature type="compositionally biased region" description="Polar residues" evidence="10">
    <location>
        <begin position="79"/>
        <end position="98"/>
    </location>
</feature>
<comment type="similarity">
    <text evidence="3">Belongs to the beta-defensin family.</text>
</comment>
<dbReference type="PANTHER" id="PTHR15001:SF3">
    <property type="entry name" value="BETA-DEFENSIN 123"/>
    <property type="match status" value="1"/>
</dbReference>
<dbReference type="Proteomes" id="UP000694381">
    <property type="component" value="Unassembled WGS sequence"/>
</dbReference>
<keyword evidence="6 11" id="KW-0732">Signal</keyword>
<keyword evidence="4" id="KW-0964">Secreted</keyword>
<proteinExistence type="inferred from homology"/>
<evidence type="ECO:0008006" key="14">
    <source>
        <dbReference type="Google" id="ProtNLM"/>
    </source>
</evidence>
<name>A0A8C6QM63_NANGA</name>
<reference evidence="12" key="1">
    <citation type="submission" date="2025-08" db="UniProtKB">
        <authorList>
            <consortium name="Ensembl"/>
        </authorList>
    </citation>
    <scope>IDENTIFICATION</scope>
</reference>
<sequence>MKSLWSTLVIVMLLAYLVTGNWHVKKCANRMGNCRKKCRNGEMKTEPATGMCPKDKWCCVLDIKDCGSTGNPSGDDRSVSGSAVATPWATTSPTEATA</sequence>
<evidence type="ECO:0000256" key="2">
    <source>
        <dbReference type="ARBA" id="ARBA00004613"/>
    </source>
</evidence>
<dbReference type="AlphaFoldDB" id="A0A8C6QM63"/>
<dbReference type="GeneTree" id="ENSGT00940000167063"/>
<evidence type="ECO:0000256" key="3">
    <source>
        <dbReference type="ARBA" id="ARBA00007371"/>
    </source>
</evidence>
<feature type="region of interest" description="Disordered" evidence="10">
    <location>
        <begin position="69"/>
        <end position="98"/>
    </location>
</feature>
<evidence type="ECO:0000256" key="10">
    <source>
        <dbReference type="SAM" id="MobiDB-lite"/>
    </source>
</evidence>
<feature type="chain" id="PRO_5040826363" description="Beta-defensin" evidence="11">
    <location>
        <begin position="21"/>
        <end position="98"/>
    </location>
</feature>
<organism evidence="12 13">
    <name type="scientific">Nannospalax galili</name>
    <name type="common">Northern Israeli blind subterranean mole rat</name>
    <name type="synonym">Spalax galili</name>
    <dbReference type="NCBI Taxonomy" id="1026970"/>
    <lineage>
        <taxon>Eukaryota</taxon>
        <taxon>Metazoa</taxon>
        <taxon>Chordata</taxon>
        <taxon>Craniata</taxon>
        <taxon>Vertebrata</taxon>
        <taxon>Euteleostomi</taxon>
        <taxon>Mammalia</taxon>
        <taxon>Eutheria</taxon>
        <taxon>Euarchontoglires</taxon>
        <taxon>Glires</taxon>
        <taxon>Rodentia</taxon>
        <taxon>Myomorpha</taxon>
        <taxon>Muroidea</taxon>
        <taxon>Spalacidae</taxon>
        <taxon>Spalacinae</taxon>
        <taxon>Nannospalax</taxon>
    </lineage>
</organism>
<accession>A0A8C6QM63</accession>
<dbReference type="Ensembl" id="ENSNGAT00000009172.1">
    <property type="protein sequence ID" value="ENSNGAP00000005352.1"/>
    <property type="gene ID" value="ENSNGAG00000007592.1"/>
</dbReference>
<evidence type="ECO:0000256" key="7">
    <source>
        <dbReference type="ARBA" id="ARBA00022940"/>
    </source>
</evidence>
<evidence type="ECO:0000256" key="9">
    <source>
        <dbReference type="ARBA" id="ARBA00023157"/>
    </source>
</evidence>
<evidence type="ECO:0000256" key="8">
    <source>
        <dbReference type="ARBA" id="ARBA00023022"/>
    </source>
</evidence>
<comment type="subcellular location">
    <subcellularLocation>
        <location evidence="2">Secreted</location>
    </subcellularLocation>
</comment>
<keyword evidence="7" id="KW-0211">Defensin</keyword>
<gene>
    <name evidence="12" type="primary">Defb126</name>
</gene>
<evidence type="ECO:0000256" key="11">
    <source>
        <dbReference type="SAM" id="SignalP"/>
    </source>
</evidence>
<evidence type="ECO:0000256" key="4">
    <source>
        <dbReference type="ARBA" id="ARBA00022525"/>
    </source>
</evidence>
<evidence type="ECO:0000313" key="12">
    <source>
        <dbReference type="Ensembl" id="ENSNGAP00000005352.1"/>
    </source>
</evidence>
<dbReference type="GO" id="GO:0042742">
    <property type="term" value="P:defense response to bacterium"/>
    <property type="evidence" value="ECO:0007669"/>
    <property type="project" value="UniProtKB-KW"/>
</dbReference>
<evidence type="ECO:0000256" key="5">
    <source>
        <dbReference type="ARBA" id="ARBA00022529"/>
    </source>
</evidence>